<name>A0A2A5RQ58_9LACT</name>
<evidence type="ECO:0000313" key="2">
    <source>
        <dbReference type="Proteomes" id="UP000218181"/>
    </source>
</evidence>
<dbReference type="STRING" id="1291764.GCA_001311235_00160"/>
<dbReference type="RefSeq" id="WP_054638914.1">
    <property type="nucleotide sequence ID" value="NZ_BBAL01000001.1"/>
</dbReference>
<dbReference type="Pfam" id="PF14189">
    <property type="entry name" value="DUF4312"/>
    <property type="match status" value="1"/>
</dbReference>
<dbReference type="NCBIfam" id="TIGR03578">
    <property type="entry name" value="EF_0831"/>
    <property type="match status" value="1"/>
</dbReference>
<dbReference type="AlphaFoldDB" id="A0A2A5RQ58"/>
<reference evidence="1 2" key="1">
    <citation type="submission" date="2014-12" db="EMBL/GenBank/DDBJ databases">
        <title>Draft genome sequences of 10 type strains of Lactococcus.</title>
        <authorList>
            <person name="Sun Z."/>
            <person name="Zhong Z."/>
            <person name="Liu W."/>
            <person name="Zhang W."/>
            <person name="Zhang H."/>
        </authorList>
    </citation>
    <scope>NUCLEOTIDE SEQUENCE [LARGE SCALE GENOMIC DNA]</scope>
    <source>
        <strain evidence="1 2">JCM 16395</strain>
    </source>
</reference>
<protein>
    <recommendedName>
        <fullName evidence="3">Cytoplasmic protein</fullName>
    </recommendedName>
</protein>
<gene>
    <name evidence="1" type="ORF">RT41_GL000283</name>
</gene>
<comment type="caution">
    <text evidence="1">The sequence shown here is derived from an EMBL/GenBank/DDBJ whole genome shotgun (WGS) entry which is preliminary data.</text>
</comment>
<keyword evidence="2" id="KW-1185">Reference proteome</keyword>
<sequence length="113" mass="13077">MIKTVEKVIVSGTGKSKNEAFAAALNQIQTEILKNTNDVILRIEPEEIKIIKAEEKVWREKFLFFFFPRTRSEFSIKLEAQVQCARLLLNDIEFEINNENPEGIKIPLINKTI</sequence>
<dbReference type="EMBL" id="JXJU01000001">
    <property type="protein sequence ID" value="PCS01519.1"/>
    <property type="molecule type" value="Genomic_DNA"/>
</dbReference>
<dbReference type="InterPro" id="IPR020037">
    <property type="entry name" value="DUF4312"/>
</dbReference>
<evidence type="ECO:0000313" key="1">
    <source>
        <dbReference type="EMBL" id="PCS01519.1"/>
    </source>
</evidence>
<dbReference type="OrthoDB" id="4202626at2"/>
<accession>A0A2A5RQ58</accession>
<proteinExistence type="predicted"/>
<organism evidence="1 2">
    <name type="scientific">Lactococcus fujiensis JCM 16395</name>
    <dbReference type="NCBI Taxonomy" id="1291764"/>
    <lineage>
        <taxon>Bacteria</taxon>
        <taxon>Bacillati</taxon>
        <taxon>Bacillota</taxon>
        <taxon>Bacilli</taxon>
        <taxon>Lactobacillales</taxon>
        <taxon>Streptococcaceae</taxon>
        <taxon>Lactococcus</taxon>
    </lineage>
</organism>
<dbReference type="Proteomes" id="UP000218181">
    <property type="component" value="Unassembled WGS sequence"/>
</dbReference>
<evidence type="ECO:0008006" key="3">
    <source>
        <dbReference type="Google" id="ProtNLM"/>
    </source>
</evidence>